<gene>
    <name evidence="1" type="ordered locus">RGE_36260</name>
</gene>
<organism evidence="1 2">
    <name type="scientific">Rubrivivax gelatinosus (strain NBRC 100245 / IL144)</name>
    <dbReference type="NCBI Taxonomy" id="983917"/>
    <lineage>
        <taxon>Bacteria</taxon>
        <taxon>Pseudomonadati</taxon>
        <taxon>Pseudomonadota</taxon>
        <taxon>Betaproteobacteria</taxon>
        <taxon>Burkholderiales</taxon>
        <taxon>Sphaerotilaceae</taxon>
        <taxon>Rubrivivax</taxon>
    </lineage>
</organism>
<dbReference type="EMBL" id="AP012320">
    <property type="protein sequence ID" value="BAL96965.1"/>
    <property type="molecule type" value="Genomic_DNA"/>
</dbReference>
<sequence length="120" mass="12824">MPVKTGGRGVEAIAACGRGGRGLGVRRGGKPGARHDACPWGRVDNLTRFQGRHIHALTTDEYCYEGEAAPAGAGVMRWRARVWRGAYEQQFDGEVLPQPPAGAPLPAVLAALHRRIDTIG</sequence>
<reference evidence="1 2" key="1">
    <citation type="journal article" date="2012" name="J. Bacteriol.">
        <title>Complete genome sequence of phototrophic betaproteobacterium Rubrivivax gelatinosus IL144.</title>
        <authorList>
            <person name="Nagashima S."/>
            <person name="Kamimura A."/>
            <person name="Shimizu T."/>
            <person name="Nakamura-isaki S."/>
            <person name="Aono E."/>
            <person name="Sakamoto K."/>
            <person name="Ichikawa N."/>
            <person name="Nakazawa H."/>
            <person name="Sekine M."/>
            <person name="Yamazaki S."/>
            <person name="Fujita N."/>
            <person name="Shimada K."/>
            <person name="Hanada S."/>
            <person name="Nagashima K.V.P."/>
        </authorList>
    </citation>
    <scope>NUCLEOTIDE SEQUENCE [LARGE SCALE GENOMIC DNA]</scope>
    <source>
        <strain evidence="2">NBRC 100245 / IL144</strain>
    </source>
</reference>
<dbReference type="HOGENOM" id="CLU_2047994_0_0_4"/>
<dbReference type="PATRIC" id="fig|983917.3.peg.3545"/>
<dbReference type="AlphaFoldDB" id="I0HVC8"/>
<evidence type="ECO:0000313" key="2">
    <source>
        <dbReference type="Proteomes" id="UP000007883"/>
    </source>
</evidence>
<dbReference type="Proteomes" id="UP000007883">
    <property type="component" value="Chromosome"/>
</dbReference>
<proteinExistence type="predicted"/>
<accession>I0HVC8</accession>
<dbReference type="KEGG" id="rge:RGE_36260"/>
<name>I0HVC8_RUBGI</name>
<protein>
    <submittedName>
        <fullName evidence="1">Uncharacterized protein</fullName>
    </submittedName>
</protein>
<keyword evidence="2" id="KW-1185">Reference proteome</keyword>
<evidence type="ECO:0000313" key="1">
    <source>
        <dbReference type="EMBL" id="BAL96965.1"/>
    </source>
</evidence>